<name>A0ABR0BCF0_PURLI</name>
<evidence type="ECO:0000313" key="2">
    <source>
        <dbReference type="EMBL" id="KAK4065118.1"/>
    </source>
</evidence>
<organism evidence="2 3">
    <name type="scientific">Purpureocillium lilacinum</name>
    <name type="common">Paecilomyces lilacinus</name>
    <dbReference type="NCBI Taxonomy" id="33203"/>
    <lineage>
        <taxon>Eukaryota</taxon>
        <taxon>Fungi</taxon>
        <taxon>Dikarya</taxon>
        <taxon>Ascomycota</taxon>
        <taxon>Pezizomycotina</taxon>
        <taxon>Sordariomycetes</taxon>
        <taxon>Hypocreomycetidae</taxon>
        <taxon>Hypocreales</taxon>
        <taxon>Ophiocordycipitaceae</taxon>
        <taxon>Purpureocillium</taxon>
    </lineage>
</organism>
<proteinExistence type="predicted"/>
<protein>
    <submittedName>
        <fullName evidence="2">Uncharacterized protein</fullName>
    </submittedName>
</protein>
<feature type="compositionally biased region" description="Acidic residues" evidence="1">
    <location>
        <begin position="18"/>
        <end position="32"/>
    </location>
</feature>
<feature type="region of interest" description="Disordered" evidence="1">
    <location>
        <begin position="18"/>
        <end position="48"/>
    </location>
</feature>
<reference evidence="2 3" key="1">
    <citation type="journal article" date="2024" name="Microbiol. Resour. Announc.">
        <title>Genome annotations for the ascomycete fungi Trichoderma harzianum, Trichoderma aggressivum, and Purpureocillium lilacinum.</title>
        <authorList>
            <person name="Beijen E.P.W."/>
            <person name="Ohm R.A."/>
        </authorList>
    </citation>
    <scope>NUCLEOTIDE SEQUENCE [LARGE SCALE GENOMIC DNA]</scope>
    <source>
        <strain evidence="2 3">CBS 150709</strain>
    </source>
</reference>
<evidence type="ECO:0000256" key="1">
    <source>
        <dbReference type="SAM" id="MobiDB-lite"/>
    </source>
</evidence>
<accession>A0ABR0BCF0</accession>
<dbReference type="Proteomes" id="UP001287286">
    <property type="component" value="Unassembled WGS sequence"/>
</dbReference>
<gene>
    <name evidence="2" type="ORF">Purlil1_14053</name>
</gene>
<sequence length="614" mass="68884">MRSEIVKAGEVLNVDEVDREAVESWDGEEDLLQENAAQPHPTNEVPEPPEAIKRLFEEATPHMVKLRDDPSDASARTNLEQLNLRLREATGTYIAEAGAQLSDRIWEIQIDQFAMAFQQVKDSALKLAENPADASVQANLDIAKSGIDNEIALKHFPQVWAAAPHQTNEIPEPPEAIKMLFEEATPHMVKLRDDPSNASARTNLEQLNLRLQETTRTYIAETRAQLSDDSWVIKISDFANAFQQVKDLVLKLAENPTDASAQADLNTAKQLVDDEIALKHFPQSWAVTEEQLGTTTTPAHGHDSQLFYPWPTLETTNGRIIGLTKHGRWYRPIVEWVHKGKIFRTLESPSEVGSADVEAYLNTPKSKVFFGKELPTGKEPKDRPREWTRQDKDKIQHVDWATQSMVLRKNTARNNISGRCYVCFTLKEPLPDGRPNRDMVDISTLRRIFTESKADKLVADVCKRDGILPPWQAKPVSEFYDPSKKEKDVQQRRLLRLELSQNSAHERDAASTVTQHNRGHSSSSSSDVLDRGRSDGGSGGGSHENGNIDQRVTLLETSITQRINDLQMDIARVLENTIKTALDAAVERQKSDLFKYIDEKIATAVAAAFANGRS</sequence>
<comment type="caution">
    <text evidence="2">The sequence shown here is derived from an EMBL/GenBank/DDBJ whole genome shotgun (WGS) entry which is preliminary data.</text>
</comment>
<dbReference type="EMBL" id="JAWRVI010000429">
    <property type="protein sequence ID" value="KAK4065118.1"/>
    <property type="molecule type" value="Genomic_DNA"/>
</dbReference>
<feature type="region of interest" description="Disordered" evidence="1">
    <location>
        <begin position="499"/>
        <end position="549"/>
    </location>
</feature>
<evidence type="ECO:0000313" key="3">
    <source>
        <dbReference type="Proteomes" id="UP001287286"/>
    </source>
</evidence>
<keyword evidence="3" id="KW-1185">Reference proteome</keyword>